<name>A0A0E3WVI5_METBA</name>
<dbReference type="GeneID" id="24788852"/>
<dbReference type="KEGG" id="mbak:MSBR3_1322"/>
<dbReference type="SUPFAM" id="SSF49764">
    <property type="entry name" value="HSP20-like chaperones"/>
    <property type="match status" value="1"/>
</dbReference>
<dbReference type="AlphaFoldDB" id="A0A0E3WVI5"/>
<protein>
    <submittedName>
        <fullName evidence="1">Small heat shock protein</fullName>
    </submittedName>
</protein>
<dbReference type="Proteomes" id="UP000033066">
    <property type="component" value="Chromosome"/>
</dbReference>
<keyword evidence="2" id="KW-1185">Reference proteome</keyword>
<organism evidence="1 2">
    <name type="scientific">Methanosarcina barkeri 3</name>
    <dbReference type="NCBI Taxonomy" id="1434107"/>
    <lineage>
        <taxon>Archaea</taxon>
        <taxon>Methanobacteriati</taxon>
        <taxon>Methanobacteriota</taxon>
        <taxon>Stenosarchaea group</taxon>
        <taxon>Methanomicrobia</taxon>
        <taxon>Methanosarcinales</taxon>
        <taxon>Methanosarcinaceae</taxon>
        <taxon>Methanosarcina</taxon>
    </lineage>
</organism>
<dbReference type="CDD" id="cd06464">
    <property type="entry name" value="ACD_sHsps-like"/>
    <property type="match status" value="1"/>
</dbReference>
<gene>
    <name evidence="1" type="ORF">MSBR3_1322</name>
</gene>
<dbReference type="OrthoDB" id="106788at2157"/>
<dbReference type="RefSeq" id="WP_048107322.1">
    <property type="nucleotide sequence ID" value="NZ_CP009517.1"/>
</dbReference>
<reference evidence="1" key="1">
    <citation type="submission" date="2014-07" db="EMBL/GenBank/DDBJ databases">
        <title>Methanogenic archaea and the global carbon cycle.</title>
        <authorList>
            <person name="Henriksen J.R."/>
            <person name="Luke J."/>
            <person name="Reinhart S."/>
            <person name="Benedict M.N."/>
            <person name="Youngblut N.D."/>
            <person name="Metcalf M.E."/>
            <person name="Whitaker R.J."/>
            <person name="Metcalf W.W."/>
        </authorList>
    </citation>
    <scope>NUCLEOTIDE SEQUENCE [LARGE SCALE GENOMIC DNA]</scope>
    <source>
        <strain evidence="1">3</strain>
    </source>
</reference>
<keyword evidence="1" id="KW-0346">Stress response</keyword>
<evidence type="ECO:0000313" key="1">
    <source>
        <dbReference type="EMBL" id="AKB81900.1"/>
    </source>
</evidence>
<accession>A0A0E3WVI5</accession>
<proteinExistence type="predicted"/>
<dbReference type="PATRIC" id="fig|1434107.4.peg.1729"/>
<dbReference type="InterPro" id="IPR008978">
    <property type="entry name" value="HSP20-like_chaperone"/>
</dbReference>
<evidence type="ECO:0000313" key="2">
    <source>
        <dbReference type="Proteomes" id="UP000033066"/>
    </source>
</evidence>
<dbReference type="EMBL" id="CP009517">
    <property type="protein sequence ID" value="AKB81900.1"/>
    <property type="molecule type" value="Genomic_DNA"/>
</dbReference>
<dbReference type="Gene3D" id="2.60.40.790">
    <property type="match status" value="1"/>
</dbReference>
<sequence>MVETLRLSPVISAYPDDKYENLLIEVVLPGVEKKDVSFKLTNDSFYVSGKKEGVSYLDSYPTGCPVIPEKAVAKYSNGVLKVTVPYQEPLEKLVDVKIE</sequence>
<dbReference type="STRING" id="1434107.MSBR3_1322"/>
<dbReference type="HOGENOM" id="CLU_178347_1_0_2"/>